<dbReference type="InterPro" id="IPR045598">
    <property type="entry name" value="DUF6457"/>
</dbReference>
<accession>A0A1V2IEU7</accession>
<dbReference type="Pfam" id="PF20058">
    <property type="entry name" value="DUF6457"/>
    <property type="match status" value="1"/>
</dbReference>
<dbReference type="EMBL" id="MOMC01000021">
    <property type="protein sequence ID" value="ONH30961.1"/>
    <property type="molecule type" value="Genomic_DNA"/>
</dbReference>
<dbReference type="AlphaFoldDB" id="A0A1V2IEU7"/>
<protein>
    <submittedName>
        <fullName evidence="2">Molybdopterin-guanine dinucleotide biosynthesis protein MobA</fullName>
    </submittedName>
</protein>
<evidence type="ECO:0000259" key="1">
    <source>
        <dbReference type="Pfam" id="PF20058"/>
    </source>
</evidence>
<gene>
    <name evidence="2" type="ORF">BL253_11350</name>
</gene>
<evidence type="ECO:0000313" key="2">
    <source>
        <dbReference type="EMBL" id="ONH30961.1"/>
    </source>
</evidence>
<dbReference type="STRING" id="1834516.BL253_11350"/>
<dbReference type="OrthoDB" id="4735656at2"/>
<evidence type="ECO:0000313" key="3">
    <source>
        <dbReference type="Proteomes" id="UP000188929"/>
    </source>
</evidence>
<sequence length="81" mass="7956">MSELDDWVVRAGDALGLDPAAIDVPELLDLTRDVAHGVARPAAPLTAFLVGLAAGRAGGGPADVSDAVATIRALLAGPTGG</sequence>
<reference evidence="3" key="1">
    <citation type="submission" date="2016-10" db="EMBL/GenBank/DDBJ databases">
        <title>Frankia sp. NRRL B-16386 Genome sequencing.</title>
        <authorList>
            <person name="Ghodhbane-Gtari F."/>
            <person name="Swanson E."/>
            <person name="Gueddou A."/>
            <person name="Hezbri K."/>
            <person name="Ktari K."/>
            <person name="Nouioui I."/>
            <person name="Morris K."/>
            <person name="Simpson S."/>
            <person name="Abebe-Akele F."/>
            <person name="Thomas K."/>
            <person name="Gtari M."/>
            <person name="Tisa L.S."/>
        </authorList>
    </citation>
    <scope>NUCLEOTIDE SEQUENCE [LARGE SCALE GENOMIC DNA]</scope>
    <source>
        <strain evidence="3">NRRL B-16386</strain>
    </source>
</reference>
<proteinExistence type="predicted"/>
<name>A0A1V2IEU7_9ACTN</name>
<feature type="domain" description="DUF6457" evidence="1">
    <location>
        <begin position="2"/>
        <end position="76"/>
    </location>
</feature>
<keyword evidence="3" id="KW-1185">Reference proteome</keyword>
<dbReference type="Proteomes" id="UP000188929">
    <property type="component" value="Unassembled WGS sequence"/>
</dbReference>
<dbReference type="RefSeq" id="WP_076816252.1">
    <property type="nucleotide sequence ID" value="NZ_MOMC01000021.1"/>
</dbReference>
<organism evidence="2 3">
    <name type="scientific">Pseudofrankia asymbiotica</name>
    <dbReference type="NCBI Taxonomy" id="1834516"/>
    <lineage>
        <taxon>Bacteria</taxon>
        <taxon>Bacillati</taxon>
        <taxon>Actinomycetota</taxon>
        <taxon>Actinomycetes</taxon>
        <taxon>Frankiales</taxon>
        <taxon>Frankiaceae</taxon>
        <taxon>Pseudofrankia</taxon>
    </lineage>
</organism>
<comment type="caution">
    <text evidence="2">The sequence shown here is derived from an EMBL/GenBank/DDBJ whole genome shotgun (WGS) entry which is preliminary data.</text>
</comment>